<organism evidence="1">
    <name type="scientific">marine sediment metagenome</name>
    <dbReference type="NCBI Taxonomy" id="412755"/>
    <lineage>
        <taxon>unclassified sequences</taxon>
        <taxon>metagenomes</taxon>
        <taxon>ecological metagenomes</taxon>
    </lineage>
</organism>
<evidence type="ECO:0000313" key="1">
    <source>
        <dbReference type="EMBL" id="GAJ07609.1"/>
    </source>
</evidence>
<proteinExistence type="predicted"/>
<gene>
    <name evidence="1" type="ORF">S12H4_48873</name>
</gene>
<comment type="caution">
    <text evidence="1">The sequence shown here is derived from an EMBL/GenBank/DDBJ whole genome shotgun (WGS) entry which is preliminary data.</text>
</comment>
<dbReference type="EMBL" id="BARW01030592">
    <property type="protein sequence ID" value="GAJ07609.1"/>
    <property type="molecule type" value="Genomic_DNA"/>
</dbReference>
<sequence length="37" mass="4132">GGRTGQVLDLFPEADRLLNHIKEDLEDISEGVPFRHG</sequence>
<name>X1TQT3_9ZZZZ</name>
<feature type="non-terminal residue" evidence="1">
    <location>
        <position position="1"/>
    </location>
</feature>
<protein>
    <submittedName>
        <fullName evidence="1">Uncharacterized protein</fullName>
    </submittedName>
</protein>
<dbReference type="AlphaFoldDB" id="X1TQT3"/>
<reference evidence="1" key="1">
    <citation type="journal article" date="2014" name="Front. Microbiol.">
        <title>High frequency of phylogenetically diverse reductive dehalogenase-homologous genes in deep subseafloor sedimentary metagenomes.</title>
        <authorList>
            <person name="Kawai M."/>
            <person name="Futagami T."/>
            <person name="Toyoda A."/>
            <person name="Takaki Y."/>
            <person name="Nishi S."/>
            <person name="Hori S."/>
            <person name="Arai W."/>
            <person name="Tsubouchi T."/>
            <person name="Morono Y."/>
            <person name="Uchiyama I."/>
            <person name="Ito T."/>
            <person name="Fujiyama A."/>
            <person name="Inagaki F."/>
            <person name="Takami H."/>
        </authorList>
    </citation>
    <scope>NUCLEOTIDE SEQUENCE</scope>
    <source>
        <strain evidence="1">Expedition CK06-06</strain>
    </source>
</reference>
<accession>X1TQT3</accession>